<feature type="chain" id="PRO_5019382751" evidence="3">
    <location>
        <begin position="24"/>
        <end position="3671"/>
    </location>
</feature>
<feature type="domain" description="Extracellular matrix-binding protein ebh GA module" evidence="4">
    <location>
        <begin position="759"/>
        <end position="813"/>
    </location>
</feature>
<feature type="domain" description="Extracellular matrix-binding protein ebh GA module" evidence="4">
    <location>
        <begin position="502"/>
        <end position="554"/>
    </location>
</feature>
<dbReference type="GO" id="GO:0016460">
    <property type="term" value="C:myosin II complex"/>
    <property type="evidence" value="ECO:0007669"/>
    <property type="project" value="TreeGrafter"/>
</dbReference>
<dbReference type="InterPro" id="IPR002988">
    <property type="entry name" value="GA_module"/>
</dbReference>
<feature type="coiled-coil region" evidence="1">
    <location>
        <begin position="3008"/>
        <end position="3042"/>
    </location>
</feature>
<dbReference type="Gene3D" id="1.10.287.1490">
    <property type="match status" value="1"/>
</dbReference>
<reference evidence="5 6" key="1">
    <citation type="submission" date="2019-01" db="EMBL/GenBank/DDBJ databases">
        <authorList>
            <consortium name="Pathogen Informatics"/>
        </authorList>
    </citation>
    <scope>NUCLEOTIDE SEQUENCE [LARGE SCALE GENOMIC DNA]</scope>
    <source>
        <strain evidence="5 6">NCTC10168</strain>
    </source>
</reference>
<dbReference type="EMBL" id="LR215037">
    <property type="protein sequence ID" value="VEU75255.1"/>
    <property type="molecule type" value="Genomic_DNA"/>
</dbReference>
<dbReference type="SMART" id="SM00844">
    <property type="entry name" value="GA"/>
    <property type="match status" value="4"/>
</dbReference>
<feature type="coiled-coil region" evidence="1">
    <location>
        <begin position="253"/>
        <end position="287"/>
    </location>
</feature>
<dbReference type="KEGG" id="mmau:NCTC10168_00172"/>
<dbReference type="Gene3D" id="1.20.5.420">
    <property type="entry name" value="Immunoglobulin FC, subunit C"/>
    <property type="match status" value="2"/>
</dbReference>
<dbReference type="GO" id="GO:0000146">
    <property type="term" value="F:microfilament motor activity"/>
    <property type="evidence" value="ECO:0007669"/>
    <property type="project" value="TreeGrafter"/>
</dbReference>
<feature type="coiled-coil region" evidence="1">
    <location>
        <begin position="725"/>
        <end position="809"/>
    </location>
</feature>
<evidence type="ECO:0000313" key="6">
    <source>
        <dbReference type="Proteomes" id="UP000290243"/>
    </source>
</evidence>
<feature type="domain" description="Extracellular matrix-binding protein ebh GA module" evidence="4">
    <location>
        <begin position="1492"/>
        <end position="1546"/>
    </location>
</feature>
<feature type="coiled-coil region" evidence="1">
    <location>
        <begin position="2160"/>
        <end position="2187"/>
    </location>
</feature>
<feature type="coiled-coil region" evidence="1">
    <location>
        <begin position="76"/>
        <end position="188"/>
    </location>
</feature>
<dbReference type="GO" id="GO:0032982">
    <property type="term" value="C:myosin filament"/>
    <property type="evidence" value="ECO:0007669"/>
    <property type="project" value="TreeGrafter"/>
</dbReference>
<dbReference type="Proteomes" id="UP000290243">
    <property type="component" value="Chromosome"/>
</dbReference>
<protein>
    <submittedName>
        <fullName evidence="5">GA module</fullName>
    </submittedName>
</protein>
<dbReference type="Gene3D" id="1.10.8.40">
    <property type="entry name" value="Albumin-binding domain"/>
    <property type="match status" value="1"/>
</dbReference>
<feature type="coiled-coil region" evidence="1">
    <location>
        <begin position="962"/>
        <end position="1015"/>
    </location>
</feature>
<dbReference type="PANTHER" id="PTHR45615">
    <property type="entry name" value="MYOSIN HEAVY CHAIN, NON-MUSCLE"/>
    <property type="match status" value="1"/>
</dbReference>
<keyword evidence="3" id="KW-0732">Signal</keyword>
<evidence type="ECO:0000256" key="2">
    <source>
        <dbReference type="SAM" id="MobiDB-lite"/>
    </source>
</evidence>
<organism evidence="5 6">
    <name type="scientific">Mycoplasmopsis maculosa</name>
    <dbReference type="NCBI Taxonomy" id="114885"/>
    <lineage>
        <taxon>Bacteria</taxon>
        <taxon>Bacillati</taxon>
        <taxon>Mycoplasmatota</taxon>
        <taxon>Mycoplasmoidales</taxon>
        <taxon>Metamycoplasmataceae</taxon>
        <taxon>Mycoplasmopsis</taxon>
    </lineage>
</organism>
<accession>A0A449B3W1</accession>
<dbReference type="GO" id="GO:0005737">
    <property type="term" value="C:cytoplasm"/>
    <property type="evidence" value="ECO:0007669"/>
    <property type="project" value="TreeGrafter"/>
</dbReference>
<feature type="coiled-coil region" evidence="1">
    <location>
        <begin position="1385"/>
        <end position="1412"/>
    </location>
</feature>
<feature type="coiled-coil region" evidence="1">
    <location>
        <begin position="1829"/>
        <end position="1876"/>
    </location>
</feature>
<evidence type="ECO:0000256" key="3">
    <source>
        <dbReference type="SAM" id="SignalP"/>
    </source>
</evidence>
<proteinExistence type="predicted"/>
<evidence type="ECO:0000256" key="1">
    <source>
        <dbReference type="SAM" id="Coils"/>
    </source>
</evidence>
<sequence length="3671" mass="409105">MDNKKKVIAGLLGTAAVSSATIAATLTIRCAQNGENINDHIIKEINALDKDVLSEIDNLKNSPDSYEVIYKAKDALENAKNKKKDILDIIKETKAIGKNIDEALAKLDKDIETLEKELNNNRTYNEDRAKKLIDRLSDSNKNKEELKKLLEKDPLSDDELKSIIDKSNEILDNAKKDALSEIDKLNDSELKKELLDKLNDPNVTEEALAPLKEKAKEQLDKSKQETLDEINRLSDPKKKEKLLEVIKNPNSTEAEINKAKEDAKKAIEELKKEALKELDKLNGSSNKEEFENKINADNITEDAIKEALKEASALFDKVKEDAKAKIAELTDDALKAKLLEELDKAKSINDIKLVETKVDTLKEIESITDDALKQELTNKVNEITPETENAIDKAKDLVTEAQLAKLPYPSGMQAPAVSEIRDKINAIKNNEALSEAEKEAKIKEIKDTFADLTQKINDAKEAINKLSEAKKPSLLSQLDNANLIHGEEVNTPQEFDELKAAIDSAAANDKASAATVIDNITGLTTAQKEDLKNKLKDSETDTIDEINKIIDEANVRAAKNALEDKVKAMKYPTDDTNPNDFATAIDNLLIEINSDEEGKKIDTLEKAKAFENKINEMNPVIEEIRKKLGEVTGDKTALVEQFKNADTLKKLNDTLAAVNEKIMEESIAAKKAELDAIIDALAYPNASATAKGDLKALYAGDKTLEELEVIRAKIQDGENSVESKLAEAKKKIAKLPTNKQEALNNQLNLTDTDAEFEALNQAIAQAMNETKDAKKSEIDSLTNLTDDQKDALKQEIDRADNDAEIERIKGKAELLDKIAEAKKIITPDDYALANDPEVTKIIENTIKNLNDLIEGANTQDEIAKKKAELDRLNEKLAELKRNIESLTDADVLNPEETKKELAKELAKVDNLDEASSVELEIEKAKLKKLAADLEYPGKPSADANPKVLPTAVTDIHELIDAVDTTVEDKEAVKAKLAELKKNITGKESSDLPARIAEAKAKIAEIRETAEKANREPALLAELNRANTPEEFDALLENIAFTKTSSDVEWRDKLKENLKKQAEALGYPGGSGSQAVNDIKTIINGLTDKQLEEYAETGIDALDKKIKAAKDKIAELSPSKQTELNNLLNSANTDQEFTDLDRAIKEAKNTGKNEIESKIDSLTNLTEDEKQTLKEELLNSDGTPKTNSEMNDILLKAKKDDLKKLIDTIPYPSGTSSDANRILKGEVAALNSETDLDAKKEALEKIKTAVTNANERIAALPYAPENGSAIPEGKRNLNNSLNSATTEEAINALAPSTEKDKMDKYNELINSTKNPFTAGKKAELNSLLNALPNEEKEKELKEALYNAKRNQVIAAINGLTNLSSAKKAELTNALATFTETDKNLTPNQLEAKLEELNNKILKAKREDVKAKIEALPYPGNKEDNTQDTAEVKESFTTLKDGVDTLDEAGIEAKLRDLETLKDKILELKANAEDIVNTEAEIEAFEELNKLTNPTETSAIDLAIAKGNGIDEIDKLTNLSTSQATEFKNQIKAVTSQDKIQPIIESAKLEQKRARIKNLVDTIPYPNVGQTDQNQDNTSVAASKQAIKDSLNGLSDSELDVKEAEIIRLKELMQTKKDSVPTLPYPDTNAAAKNLILNALDKVTSIDELNQVLPNDWSSKVTKYKDIITNYTNNDSSLISKLNETYPTSPSAENKDENSLKTAIFNNVKNPISEFINAATSQFTPDKKRELLQKLDAITEPIATTTQEELKNKLDALNNLLVEAKKEHYKGEINALVLPTNNLAKPNTLASDFSTSKQNLINSIVNPINNKNDFATVETKISSIKDKFTEISNLLNNSTKFNDKNNEAKNEFIKQLAKADSEDKINSLKERIEKYLNLEEIIDGIDPITNGGPDDQPRLANEGLNKLKAELRKKISTATTTEAQETYRNLLNANATLVSNLKTSLSGDILIARRLLEEASTKTNPTDLTEIATRAREIKNVIQREFWTHNNGNELRDRIRNQWLTGPSDNPRFDINNPDANINDYLTYDDLIKKLLTRTSVADVRNVIAEIPKYKKLVETKRKANEINSLIQNASDNNDPAKRAIESLKYKALTDNTASDIETTNKYLGNVVKANGQVTSGFYKDAHDTLNSIGNEANRSVLKGLLDNVATSLKDTNVKTNIDNLRVKINEFKQSYDAAKRALDQYKANPNKNDDKVIELETKLNSVTTKEGTTGADALLAEINSATTESNNKKPAEVAKAQAEIDKLDAASSVRKRLQRELDAEKAKDVVDQTVLDGIKQDVATEIAAIDTKKVRIQELLGQLPANNTVKTQEEAKVDAVKESSGYDAIISALETEKNKIDTAKAEAQAEIDKITNQDEKDRLQGLLDSAANVSDINNVKAAAELQLAKEAAIAEINKLTLVTDKKGYIDRINEATSDADINAIVEEAKLENNKERVKNLVDTIPYPNVDSSAVDTAKAHIKEAIDRITNTTDLATKETEINNIKTKMTTKITETDNLPYVTSNSPAKTKIKKGLDTIERLSDFDRVLPDDWNDKVAKYKKIVLDNFGDVSGLYTYRVDNTYPLGQAENLDEYNLQLQSFDTLKQKVISYIDDRNSKISATKKTELKNQLNALQSPTQNTTFDQFNDLINSIKAIKANAELEHKRGQILERLNGWSADNNDAKTEFKKQADNAADLSKLEGLERKIDKYAELERIITHTVSNTNYGNGGSYQDRNSVNASLISAKAEMRTKLFNNIATESAMENLRPLINKFRDLGSALSSGLGNDILLAKSLFEESKTANTTDKMQAIIDKVQPIKDAANRYWSNSTRANFANNASNRDWPTNGRFNKTRPTENTDKVVPYSDLTDKMRTRTTAAEIDAITNTEVPKLASLVNTKRKSTSDRNMPDNVKQALTNKALEANNAAEVDTINNYFGDVSRTNAQITGGYYKDAKEQIEAVPLSNRTDLQRDLDNVTTDNNGDVTGNIDKLRDKARLFKEAYNSVDTTLNNFKNSYGRTDQQVSDFERALASVTTKAQAEALKLRIENAQRDNNTKAADVQAAQNAINQLPNGNSVRTSLQTRLDNANSASGNNKADIETIKNEATTEKNKLDTAKREAKTAIESIPYPAGTRAEAIANLKQTVDQATNVADINTIKNVEVPKYITAVTEAKDEINKLKSSDPYKNELNDNLNLADTIDKINQVKNKAKTKLIINSLPDENKSALEEKLNNATNNAEIETIKREVETIIWNNNKKDVTDNFINKLKDGDRKNQIIQRLNNATTNSQLNDIKKEISQIISTEKSEILKIFDNLLKVDLTNRDIQNALKARYTGGNEITLDRIPLLVDKATTEKQLEDIKNAVNNQKEAEKTDLSRRTNGNSVSEISLMKSKLVEEIDSKVLRNENPQPKPTSGEWANYSKQDWDNAYTDQRDREKFQLYETIRNASTPEAYKAAKVKVQQFIDKYWDKTYVDTGSSWKQPIKDKISDWATRSVNRTGISSNIRSQDIENVKRKIDNAKNDRNEVNNIVKDYIKYTFFIQRRLVALKYIFNEVVTDLKTGQDRNSDYSQKIDTINNEFSSGGTISNLKTISEKLFYELETSNYWLKVRIRGMFQTDILDWWVNNIVENDTMTLDQKFEWIDKIAIITDRANALNVLRNDFIKAGFRNILNINNTNPHPDYIFPNEFITSEWREQLKV</sequence>
<feature type="domain" description="Extracellular matrix-binding protein ebh GA module" evidence="4">
    <location>
        <begin position="2375"/>
        <end position="2428"/>
    </location>
</feature>
<dbReference type="Pfam" id="PF01468">
    <property type="entry name" value="GA"/>
    <property type="match status" value="5"/>
</dbReference>
<evidence type="ECO:0000259" key="4">
    <source>
        <dbReference type="SMART" id="SM00844"/>
    </source>
</evidence>
<dbReference type="RefSeq" id="WP_129646197.1">
    <property type="nucleotide sequence ID" value="NZ_LR215037.1"/>
</dbReference>
<feature type="coiled-coil region" evidence="1">
    <location>
        <begin position="2325"/>
        <end position="2356"/>
    </location>
</feature>
<gene>
    <name evidence="5" type="ORF">NCTC10168_00172</name>
</gene>
<name>A0A449B3W1_9BACT</name>
<feature type="region of interest" description="Disordered" evidence="2">
    <location>
        <begin position="2813"/>
        <end position="2834"/>
    </location>
</feature>
<feature type="signal peptide" evidence="3">
    <location>
        <begin position="1"/>
        <end position="23"/>
    </location>
</feature>
<feature type="coiled-coil region" evidence="1">
    <location>
        <begin position="2239"/>
        <end position="2266"/>
    </location>
</feature>
<dbReference type="InterPro" id="IPR020840">
    <property type="entry name" value="Extracell_matrix-bd_GA"/>
</dbReference>
<feature type="compositionally biased region" description="Polar residues" evidence="2">
    <location>
        <begin position="2813"/>
        <end position="2826"/>
    </location>
</feature>
<keyword evidence="6" id="KW-1185">Reference proteome</keyword>
<dbReference type="GO" id="GO:0051015">
    <property type="term" value="F:actin filament binding"/>
    <property type="evidence" value="ECO:0007669"/>
    <property type="project" value="TreeGrafter"/>
</dbReference>
<dbReference type="OrthoDB" id="396040at2"/>
<feature type="coiled-coil region" evidence="1">
    <location>
        <begin position="855"/>
        <end position="889"/>
    </location>
</feature>
<dbReference type="PANTHER" id="PTHR45615:SF40">
    <property type="entry name" value="MYOSIN HEAVY CHAIN, NON-MUSCLE"/>
    <property type="match status" value="1"/>
</dbReference>
<feature type="coiled-coil region" evidence="1">
    <location>
        <begin position="435"/>
        <end position="469"/>
    </location>
</feature>
<keyword evidence="1" id="KW-0175">Coiled coil</keyword>
<feature type="coiled-coil region" evidence="1">
    <location>
        <begin position="1449"/>
        <end position="1486"/>
    </location>
</feature>
<evidence type="ECO:0000313" key="5">
    <source>
        <dbReference type="EMBL" id="VEU75255.1"/>
    </source>
</evidence>